<comment type="caution">
    <text evidence="12">The sequence shown here is derived from an EMBL/GenBank/DDBJ whole genome shotgun (WGS) entry which is preliminary data.</text>
</comment>
<accession>A0A388MB45</accession>
<evidence type="ECO:0000256" key="6">
    <source>
        <dbReference type="ARBA" id="ARBA00023136"/>
    </source>
</evidence>
<feature type="domain" description="GOLD" evidence="11">
    <location>
        <begin position="35"/>
        <end position="148"/>
    </location>
</feature>
<dbReference type="Gramene" id="GBG91788">
    <property type="protein sequence ID" value="GBG91788"/>
    <property type="gene ID" value="CBR_g53677"/>
</dbReference>
<sequence length="213" mass="24216">MASASSAILWAALFTLAVLVFHAEGLRFDLIGPHAKCIGEEIQKNVLVVGDYQVIGVTGGDPSVNKVSVKVTSPYGEQLHLQESVERGQFGYTTKESGNYAVCFWQPDSRTTATLTIDLDWKQGVFAKDWEQFAKKEKLDTLELELRKLEEQAQAIHDEMLYMKERESEMRDLNELTNSRVAWFSISSLFICLAVAGWQLYHLKSYFERKKLL</sequence>
<evidence type="ECO:0000256" key="3">
    <source>
        <dbReference type="ARBA" id="ARBA00022692"/>
    </source>
</evidence>
<reference evidence="12 13" key="1">
    <citation type="journal article" date="2018" name="Cell">
        <title>The Chara Genome: Secondary Complexity and Implications for Plant Terrestrialization.</title>
        <authorList>
            <person name="Nishiyama T."/>
            <person name="Sakayama H."/>
            <person name="Vries J.D."/>
            <person name="Buschmann H."/>
            <person name="Saint-Marcoux D."/>
            <person name="Ullrich K.K."/>
            <person name="Haas F.B."/>
            <person name="Vanderstraeten L."/>
            <person name="Becker D."/>
            <person name="Lang D."/>
            <person name="Vosolsobe S."/>
            <person name="Rombauts S."/>
            <person name="Wilhelmsson P.K.I."/>
            <person name="Janitza P."/>
            <person name="Kern R."/>
            <person name="Heyl A."/>
            <person name="Rumpler F."/>
            <person name="Villalobos L.I.A.C."/>
            <person name="Clay J.M."/>
            <person name="Skokan R."/>
            <person name="Toyoda A."/>
            <person name="Suzuki Y."/>
            <person name="Kagoshima H."/>
            <person name="Schijlen E."/>
            <person name="Tajeshwar N."/>
            <person name="Catarino B."/>
            <person name="Hetherington A.J."/>
            <person name="Saltykova A."/>
            <person name="Bonnot C."/>
            <person name="Breuninger H."/>
            <person name="Symeonidi A."/>
            <person name="Radhakrishnan G.V."/>
            <person name="Van Nieuwerburgh F."/>
            <person name="Deforce D."/>
            <person name="Chang C."/>
            <person name="Karol K.G."/>
            <person name="Hedrich R."/>
            <person name="Ulvskov P."/>
            <person name="Glockner G."/>
            <person name="Delwiche C.F."/>
            <person name="Petrasek J."/>
            <person name="Van de Peer Y."/>
            <person name="Friml J."/>
            <person name="Beilby M."/>
            <person name="Dolan L."/>
            <person name="Kohara Y."/>
            <person name="Sugano S."/>
            <person name="Fujiyama A."/>
            <person name="Delaux P.-M."/>
            <person name="Quint M."/>
            <person name="TheiBen G."/>
            <person name="Hagemann M."/>
            <person name="Harholt J."/>
            <person name="Dunand C."/>
            <person name="Zachgo S."/>
            <person name="Langdale J."/>
            <person name="Maumus F."/>
            <person name="Straeten D.V.D."/>
            <person name="Gould S.B."/>
            <person name="Rensing S.A."/>
        </authorList>
    </citation>
    <scope>NUCLEOTIDE SEQUENCE [LARGE SCALE GENOMIC DNA]</scope>
    <source>
        <strain evidence="12 13">S276</strain>
    </source>
</reference>
<keyword evidence="4 10" id="KW-0732">Signal</keyword>
<dbReference type="SMART" id="SM01190">
    <property type="entry name" value="EMP24_GP25L"/>
    <property type="match status" value="1"/>
</dbReference>
<evidence type="ECO:0000256" key="5">
    <source>
        <dbReference type="ARBA" id="ARBA00022989"/>
    </source>
</evidence>
<organism evidence="12 13">
    <name type="scientific">Chara braunii</name>
    <name type="common">Braun's stonewort</name>
    <dbReference type="NCBI Taxonomy" id="69332"/>
    <lineage>
        <taxon>Eukaryota</taxon>
        <taxon>Viridiplantae</taxon>
        <taxon>Streptophyta</taxon>
        <taxon>Charophyceae</taxon>
        <taxon>Charales</taxon>
        <taxon>Characeae</taxon>
        <taxon>Chara</taxon>
    </lineage>
</organism>
<dbReference type="AlphaFoldDB" id="A0A388MB45"/>
<evidence type="ECO:0000256" key="4">
    <source>
        <dbReference type="ARBA" id="ARBA00022729"/>
    </source>
</evidence>
<gene>
    <name evidence="12" type="ORF">CBR_g53677</name>
</gene>
<name>A0A388MB45_CHABU</name>
<comment type="similarity">
    <text evidence="2 7">Belongs to the EMP24/GP25L family.</text>
</comment>
<evidence type="ECO:0000256" key="7">
    <source>
        <dbReference type="RuleBase" id="RU003827"/>
    </source>
</evidence>
<feature type="signal peptide" evidence="10">
    <location>
        <begin position="1"/>
        <end position="25"/>
    </location>
</feature>
<proteinExistence type="inferred from homology"/>
<keyword evidence="3 7" id="KW-0812">Transmembrane</keyword>
<feature type="coiled-coil region" evidence="8">
    <location>
        <begin position="132"/>
        <end position="166"/>
    </location>
</feature>
<dbReference type="GO" id="GO:0016020">
    <property type="term" value="C:membrane"/>
    <property type="evidence" value="ECO:0007669"/>
    <property type="project" value="UniProtKB-SubCell"/>
</dbReference>
<dbReference type="Proteomes" id="UP000265515">
    <property type="component" value="Unassembled WGS sequence"/>
</dbReference>
<protein>
    <recommendedName>
        <fullName evidence="11">GOLD domain-containing protein</fullName>
    </recommendedName>
</protein>
<keyword evidence="6 9" id="KW-0472">Membrane</keyword>
<keyword evidence="13" id="KW-1185">Reference proteome</keyword>
<evidence type="ECO:0000256" key="8">
    <source>
        <dbReference type="SAM" id="Coils"/>
    </source>
</evidence>
<dbReference type="PROSITE" id="PS50866">
    <property type="entry name" value="GOLD"/>
    <property type="match status" value="1"/>
</dbReference>
<feature type="chain" id="PRO_5017219032" description="GOLD domain-containing protein" evidence="10">
    <location>
        <begin position="26"/>
        <end position="213"/>
    </location>
</feature>
<feature type="transmembrane region" description="Helical" evidence="9">
    <location>
        <begin position="181"/>
        <end position="201"/>
    </location>
</feature>
<dbReference type="PANTHER" id="PTHR22811">
    <property type="entry name" value="TRANSMEMBRANE EMP24 DOMAIN-CONTAINING PROTEIN"/>
    <property type="match status" value="1"/>
</dbReference>
<keyword evidence="5 9" id="KW-1133">Transmembrane helix</keyword>
<evidence type="ECO:0000313" key="12">
    <source>
        <dbReference type="EMBL" id="GBG91788.1"/>
    </source>
</evidence>
<evidence type="ECO:0000256" key="2">
    <source>
        <dbReference type="ARBA" id="ARBA00007104"/>
    </source>
</evidence>
<evidence type="ECO:0000256" key="1">
    <source>
        <dbReference type="ARBA" id="ARBA00004479"/>
    </source>
</evidence>
<dbReference type="OMA" id="NCFHEEI"/>
<dbReference type="EMBL" id="BFEA01000950">
    <property type="protein sequence ID" value="GBG91788.1"/>
    <property type="molecule type" value="Genomic_DNA"/>
</dbReference>
<dbReference type="STRING" id="69332.A0A388MB45"/>
<evidence type="ECO:0000256" key="10">
    <source>
        <dbReference type="SAM" id="SignalP"/>
    </source>
</evidence>
<keyword evidence="8" id="KW-0175">Coiled coil</keyword>
<evidence type="ECO:0000313" key="13">
    <source>
        <dbReference type="Proteomes" id="UP000265515"/>
    </source>
</evidence>
<dbReference type="InterPro" id="IPR015720">
    <property type="entry name" value="Emp24-like"/>
</dbReference>
<evidence type="ECO:0000259" key="11">
    <source>
        <dbReference type="PROSITE" id="PS50866"/>
    </source>
</evidence>
<dbReference type="Pfam" id="PF01105">
    <property type="entry name" value="EMP24_GP25L"/>
    <property type="match status" value="1"/>
</dbReference>
<dbReference type="InterPro" id="IPR009038">
    <property type="entry name" value="GOLD_dom"/>
</dbReference>
<comment type="subcellular location">
    <subcellularLocation>
        <location evidence="1 7">Membrane</location>
        <topology evidence="1 7">Single-pass type I membrane protein</topology>
    </subcellularLocation>
</comment>
<dbReference type="OrthoDB" id="1929172at2759"/>
<evidence type="ECO:0000256" key="9">
    <source>
        <dbReference type="SAM" id="Phobius"/>
    </source>
</evidence>